<dbReference type="GO" id="GO:0046983">
    <property type="term" value="F:protein dimerization activity"/>
    <property type="evidence" value="ECO:0007669"/>
    <property type="project" value="InterPro"/>
</dbReference>
<evidence type="ECO:0000256" key="4">
    <source>
        <dbReference type="ARBA" id="ARBA00022679"/>
    </source>
</evidence>
<evidence type="ECO:0000259" key="9">
    <source>
        <dbReference type="Pfam" id="PF02518"/>
    </source>
</evidence>
<dbReference type="GO" id="GO:0005524">
    <property type="term" value="F:ATP binding"/>
    <property type="evidence" value="ECO:0007669"/>
    <property type="project" value="UniProtKB-KW"/>
</dbReference>
<dbReference type="Gene3D" id="1.20.5.1930">
    <property type="match status" value="1"/>
</dbReference>
<dbReference type="SUPFAM" id="SSF55874">
    <property type="entry name" value="ATPase domain of HSP90 chaperone/DNA topoisomerase II/histidine kinase"/>
    <property type="match status" value="1"/>
</dbReference>
<organism evidence="11 12">
    <name type="scientific">Virgisporangium aliadipatigenens</name>
    <dbReference type="NCBI Taxonomy" id="741659"/>
    <lineage>
        <taxon>Bacteria</taxon>
        <taxon>Bacillati</taxon>
        <taxon>Actinomycetota</taxon>
        <taxon>Actinomycetes</taxon>
        <taxon>Micromonosporales</taxon>
        <taxon>Micromonosporaceae</taxon>
        <taxon>Virgisporangium</taxon>
    </lineage>
</organism>
<dbReference type="InterPro" id="IPR036890">
    <property type="entry name" value="HATPase_C_sf"/>
</dbReference>
<keyword evidence="6" id="KW-0418">Kinase</keyword>
<keyword evidence="5" id="KW-0547">Nucleotide-binding</keyword>
<evidence type="ECO:0000313" key="12">
    <source>
        <dbReference type="Proteomes" id="UP000619260"/>
    </source>
</evidence>
<protein>
    <recommendedName>
        <fullName evidence="2">histidine kinase</fullName>
        <ecNumber evidence="2">2.7.13.3</ecNumber>
    </recommendedName>
</protein>
<keyword evidence="12" id="KW-1185">Reference proteome</keyword>
<gene>
    <name evidence="11" type="ORF">Val02_04260</name>
</gene>
<comment type="catalytic activity">
    <reaction evidence="1">
        <text>ATP + protein L-histidine = ADP + protein N-phospho-L-histidine.</text>
        <dbReference type="EC" id="2.7.13.3"/>
    </reaction>
</comment>
<dbReference type="Pfam" id="PF07730">
    <property type="entry name" value="HisKA_3"/>
    <property type="match status" value="1"/>
</dbReference>
<dbReference type="EMBL" id="BOPF01000002">
    <property type="protein sequence ID" value="GIJ43540.1"/>
    <property type="molecule type" value="Genomic_DNA"/>
</dbReference>
<evidence type="ECO:0000256" key="8">
    <source>
        <dbReference type="ARBA" id="ARBA00023012"/>
    </source>
</evidence>
<dbReference type="GO" id="GO:0016020">
    <property type="term" value="C:membrane"/>
    <property type="evidence" value="ECO:0007669"/>
    <property type="project" value="InterPro"/>
</dbReference>
<dbReference type="InterPro" id="IPR011712">
    <property type="entry name" value="Sig_transdc_His_kin_sub3_dim/P"/>
</dbReference>
<evidence type="ECO:0000256" key="5">
    <source>
        <dbReference type="ARBA" id="ARBA00022741"/>
    </source>
</evidence>
<dbReference type="Pfam" id="PF02518">
    <property type="entry name" value="HATPase_c"/>
    <property type="match status" value="1"/>
</dbReference>
<keyword evidence="3" id="KW-0597">Phosphoprotein</keyword>
<dbReference type="GO" id="GO:0000155">
    <property type="term" value="F:phosphorelay sensor kinase activity"/>
    <property type="evidence" value="ECO:0007669"/>
    <property type="project" value="InterPro"/>
</dbReference>
<evidence type="ECO:0000313" key="11">
    <source>
        <dbReference type="EMBL" id="GIJ43540.1"/>
    </source>
</evidence>
<dbReference type="CDD" id="cd16917">
    <property type="entry name" value="HATPase_UhpB-NarQ-NarX-like"/>
    <property type="match status" value="1"/>
</dbReference>
<evidence type="ECO:0000256" key="6">
    <source>
        <dbReference type="ARBA" id="ARBA00022777"/>
    </source>
</evidence>
<accession>A0A8J4DM87</accession>
<evidence type="ECO:0000259" key="10">
    <source>
        <dbReference type="Pfam" id="PF07730"/>
    </source>
</evidence>
<evidence type="ECO:0000256" key="3">
    <source>
        <dbReference type="ARBA" id="ARBA00022553"/>
    </source>
</evidence>
<evidence type="ECO:0000256" key="1">
    <source>
        <dbReference type="ARBA" id="ARBA00000085"/>
    </source>
</evidence>
<keyword evidence="7" id="KW-0067">ATP-binding</keyword>
<dbReference type="EC" id="2.7.13.3" evidence="2"/>
<proteinExistence type="predicted"/>
<dbReference type="RefSeq" id="WP_203897102.1">
    <property type="nucleotide sequence ID" value="NZ_BOPF01000002.1"/>
</dbReference>
<feature type="domain" description="Signal transduction histidine kinase subgroup 3 dimerisation and phosphoacceptor" evidence="10">
    <location>
        <begin position="3"/>
        <end position="59"/>
    </location>
</feature>
<dbReference type="Gene3D" id="3.30.565.10">
    <property type="entry name" value="Histidine kinase-like ATPase, C-terminal domain"/>
    <property type="match status" value="1"/>
</dbReference>
<evidence type="ECO:0000256" key="7">
    <source>
        <dbReference type="ARBA" id="ARBA00022840"/>
    </source>
</evidence>
<dbReference type="InterPro" id="IPR050482">
    <property type="entry name" value="Sensor_HK_TwoCompSys"/>
</dbReference>
<dbReference type="AlphaFoldDB" id="A0A8J4DM87"/>
<dbReference type="InterPro" id="IPR003594">
    <property type="entry name" value="HATPase_dom"/>
</dbReference>
<sequence>MAARDVHDIVAHSLAVVIVQADAGRYAAGREREVLATVAQTARAALADVYHLIDLLRDEPERPDALHRLVGTVRTAGLDVRLDARPSVFDGVPAPVRTAALRVVRESLTNVLKHAGPDGAAEVTLRRTAAGVSVRVADRGATARPGTGHGITGMRERVTELGGTFEAGPQPGGFLVEATVPAAAR</sequence>
<dbReference type="PANTHER" id="PTHR24421:SF10">
    <property type="entry name" value="NITRATE_NITRITE SENSOR PROTEIN NARQ"/>
    <property type="match status" value="1"/>
</dbReference>
<feature type="domain" description="Histidine kinase/HSP90-like ATPase" evidence="9">
    <location>
        <begin position="99"/>
        <end position="182"/>
    </location>
</feature>
<keyword evidence="4" id="KW-0808">Transferase</keyword>
<dbReference type="Proteomes" id="UP000619260">
    <property type="component" value="Unassembled WGS sequence"/>
</dbReference>
<evidence type="ECO:0000256" key="2">
    <source>
        <dbReference type="ARBA" id="ARBA00012438"/>
    </source>
</evidence>
<dbReference type="PANTHER" id="PTHR24421">
    <property type="entry name" value="NITRATE/NITRITE SENSOR PROTEIN NARX-RELATED"/>
    <property type="match status" value="1"/>
</dbReference>
<keyword evidence="8" id="KW-0902">Two-component regulatory system</keyword>
<comment type="caution">
    <text evidence="11">The sequence shown here is derived from an EMBL/GenBank/DDBJ whole genome shotgun (WGS) entry which is preliminary data.</text>
</comment>
<name>A0A8J4DM87_9ACTN</name>
<reference evidence="11" key="1">
    <citation type="submission" date="2021-01" db="EMBL/GenBank/DDBJ databases">
        <title>Whole genome shotgun sequence of Virgisporangium aliadipatigenens NBRC 105644.</title>
        <authorList>
            <person name="Komaki H."/>
            <person name="Tamura T."/>
        </authorList>
    </citation>
    <scope>NUCLEOTIDE SEQUENCE</scope>
    <source>
        <strain evidence="11">NBRC 105644</strain>
    </source>
</reference>